<gene>
    <name evidence="1" type="ORF">D8771_26560</name>
</gene>
<dbReference type="AlphaFoldDB" id="A0A8H1QQ84"/>
<evidence type="ECO:0000313" key="1">
    <source>
        <dbReference type="EMBL" id="TGG77863.1"/>
    </source>
</evidence>
<name>A0A8H1QQ84_9ACTN</name>
<proteinExistence type="predicted"/>
<evidence type="ECO:0000313" key="2">
    <source>
        <dbReference type="Proteomes" id="UP000298111"/>
    </source>
</evidence>
<dbReference type="RefSeq" id="WP_135567565.1">
    <property type="nucleotide sequence ID" value="NZ_RCIY01000089.1"/>
</dbReference>
<reference evidence="1 2" key="1">
    <citation type="submission" date="2018-10" db="EMBL/GenBank/DDBJ databases">
        <title>Isolation of pseudouridimycin from Streptomyces albus DSM 40763.</title>
        <authorList>
            <person name="Rosenqvist P."/>
            <person name="Metsae-Ketelae M."/>
            <person name="Virta P."/>
        </authorList>
    </citation>
    <scope>NUCLEOTIDE SEQUENCE [LARGE SCALE GENOMIC DNA]</scope>
    <source>
        <strain evidence="1 2">DSM 40763</strain>
    </source>
</reference>
<protein>
    <submittedName>
        <fullName evidence="1">Uncharacterized protein</fullName>
    </submittedName>
</protein>
<organism evidence="1 2">
    <name type="scientific">Streptomyces albus</name>
    <dbReference type="NCBI Taxonomy" id="1888"/>
    <lineage>
        <taxon>Bacteria</taxon>
        <taxon>Bacillati</taxon>
        <taxon>Actinomycetota</taxon>
        <taxon>Actinomycetes</taxon>
        <taxon>Kitasatosporales</taxon>
        <taxon>Streptomycetaceae</taxon>
        <taxon>Streptomyces</taxon>
    </lineage>
</organism>
<dbReference type="Proteomes" id="UP000298111">
    <property type="component" value="Unassembled WGS sequence"/>
</dbReference>
<comment type="caution">
    <text evidence="1">The sequence shown here is derived from an EMBL/GenBank/DDBJ whole genome shotgun (WGS) entry which is preliminary data.</text>
</comment>
<sequence length="74" mass="8477">MATTTYWTWIVECDEPSTGRRIGLEGEVIAPLDATEEELRQRLFPELSAQLQRRYGPGYSVEGLSPACRFDRKK</sequence>
<accession>A0A8H1QQ84</accession>
<dbReference type="EMBL" id="RCIY01000089">
    <property type="protein sequence ID" value="TGG77863.1"/>
    <property type="molecule type" value="Genomic_DNA"/>
</dbReference>